<dbReference type="AlphaFoldDB" id="A0A9P8M9Y0"/>
<keyword evidence="2" id="KW-1133">Transmembrane helix</keyword>
<dbReference type="PANTHER" id="PTHR35179:SF1">
    <property type="entry name" value="INTEGRAL MEMBRANE PROTEIN"/>
    <property type="match status" value="1"/>
</dbReference>
<dbReference type="PANTHER" id="PTHR35179">
    <property type="entry name" value="PROTEIN CBG02620"/>
    <property type="match status" value="1"/>
</dbReference>
<keyword evidence="4" id="KW-1185">Reference proteome</keyword>
<feature type="transmembrane region" description="Helical" evidence="2">
    <location>
        <begin position="113"/>
        <end position="135"/>
    </location>
</feature>
<feature type="transmembrane region" description="Helical" evidence="2">
    <location>
        <begin position="192"/>
        <end position="215"/>
    </location>
</feature>
<organism evidence="3 4">
    <name type="scientific">Metarhizium humberi</name>
    <dbReference type="NCBI Taxonomy" id="2596975"/>
    <lineage>
        <taxon>Eukaryota</taxon>
        <taxon>Fungi</taxon>
        <taxon>Dikarya</taxon>
        <taxon>Ascomycota</taxon>
        <taxon>Pezizomycotina</taxon>
        <taxon>Sordariomycetes</taxon>
        <taxon>Hypocreomycetidae</taxon>
        <taxon>Hypocreales</taxon>
        <taxon>Clavicipitaceae</taxon>
        <taxon>Metarhizium</taxon>
    </lineage>
</organism>
<feature type="region of interest" description="Disordered" evidence="1">
    <location>
        <begin position="249"/>
        <end position="277"/>
    </location>
</feature>
<protein>
    <submittedName>
        <fullName evidence="3">Uncharacterized protein</fullName>
    </submittedName>
</protein>
<evidence type="ECO:0000256" key="1">
    <source>
        <dbReference type="SAM" id="MobiDB-lite"/>
    </source>
</evidence>
<sequence length="357" mass="40554">MATKQDIQVASLAAGFTLGFGFLTAWKAIQQTRRNKRPWKSIYVYMIWGEIMANLAIGIIGWGQLLLDSHRGCRVPVLFFILFLWVFEIQLLMQIIVNRIAIIAEHTRTVTRLKWGTAVVITCINIAVFCIWIPSHIVPPASELYVKVNEIWDRISKALILLVDAGLNYYFLRTVKRRLVLRHGLTKYAPLVSFNAKLMVVSILMDAMLIGLMSLPNQIVYIQFHPVAYMVKLNIEMTMADLITKLARGENSDTHPPSTSNHRTYTHEDVDDDNQTRTYPMHTVNKTQAEDSLSELTKVVSHHGKLNGGIQVETVITSTSTRNNRGERERKMAPSFDVDDEYSLAHSGSDDGTRHMQ</sequence>
<reference evidence="3 4" key="1">
    <citation type="submission" date="2020-07" db="EMBL/GenBank/DDBJ databases">
        <title>Metarhizium humberi genome.</title>
        <authorList>
            <person name="Lysoe E."/>
        </authorList>
    </citation>
    <scope>NUCLEOTIDE SEQUENCE [LARGE SCALE GENOMIC DNA]</scope>
    <source>
        <strain evidence="3 4">ESALQ1638</strain>
    </source>
</reference>
<feature type="region of interest" description="Disordered" evidence="1">
    <location>
        <begin position="318"/>
        <end position="357"/>
    </location>
</feature>
<proteinExistence type="predicted"/>
<dbReference type="Proteomes" id="UP000764110">
    <property type="component" value="Unassembled WGS sequence"/>
</dbReference>
<feature type="transmembrane region" description="Helical" evidence="2">
    <location>
        <begin position="155"/>
        <end position="172"/>
    </location>
</feature>
<evidence type="ECO:0000313" key="4">
    <source>
        <dbReference type="Proteomes" id="UP000764110"/>
    </source>
</evidence>
<keyword evidence="2" id="KW-0812">Transmembrane</keyword>
<name>A0A9P8M9Y0_9HYPO</name>
<evidence type="ECO:0000256" key="2">
    <source>
        <dbReference type="SAM" id="Phobius"/>
    </source>
</evidence>
<comment type="caution">
    <text evidence="3">The sequence shown here is derived from an EMBL/GenBank/DDBJ whole genome shotgun (WGS) entry which is preliminary data.</text>
</comment>
<feature type="transmembrane region" description="Helical" evidence="2">
    <location>
        <begin position="77"/>
        <end position="101"/>
    </location>
</feature>
<gene>
    <name evidence="3" type="ORF">MHUMG1_07579</name>
</gene>
<keyword evidence="2" id="KW-0472">Membrane</keyword>
<dbReference type="EMBL" id="JACEFI010000015">
    <property type="protein sequence ID" value="KAH0594745.1"/>
    <property type="molecule type" value="Genomic_DNA"/>
</dbReference>
<feature type="transmembrane region" description="Helical" evidence="2">
    <location>
        <begin position="42"/>
        <end position="65"/>
    </location>
</feature>
<feature type="compositionally biased region" description="Basic and acidic residues" evidence="1">
    <location>
        <begin position="348"/>
        <end position="357"/>
    </location>
</feature>
<feature type="compositionally biased region" description="Polar residues" evidence="1">
    <location>
        <begin position="254"/>
        <end position="263"/>
    </location>
</feature>
<evidence type="ECO:0000313" key="3">
    <source>
        <dbReference type="EMBL" id="KAH0594745.1"/>
    </source>
</evidence>
<feature type="transmembrane region" description="Helical" evidence="2">
    <location>
        <begin position="12"/>
        <end position="30"/>
    </location>
</feature>
<accession>A0A9P8M9Y0</accession>